<dbReference type="OrthoDB" id="5113395at2"/>
<accession>A0A1H4MH91</accession>
<evidence type="ECO:0000313" key="2">
    <source>
        <dbReference type="Proteomes" id="UP000183750"/>
    </source>
</evidence>
<keyword evidence="2" id="KW-1185">Reference proteome</keyword>
<dbReference type="RefSeq" id="WP_060925893.1">
    <property type="nucleotide sequence ID" value="NZ_FNSQ01000005.1"/>
</dbReference>
<dbReference type="Proteomes" id="UP000183750">
    <property type="component" value="Unassembled WGS sequence"/>
</dbReference>
<protein>
    <submittedName>
        <fullName evidence="1">Uncharacterized protein</fullName>
    </submittedName>
</protein>
<dbReference type="AlphaFoldDB" id="A0A1H4MH91"/>
<gene>
    <name evidence="1" type="ORF">SAMN04489807_2136</name>
</gene>
<organism evidence="1 2">
    <name type="scientific">Microbacterium hydrocarbonoxydans</name>
    <dbReference type="NCBI Taxonomy" id="273678"/>
    <lineage>
        <taxon>Bacteria</taxon>
        <taxon>Bacillati</taxon>
        <taxon>Actinomycetota</taxon>
        <taxon>Actinomycetes</taxon>
        <taxon>Micrococcales</taxon>
        <taxon>Microbacteriaceae</taxon>
        <taxon>Microbacterium</taxon>
    </lineage>
</organism>
<name>A0A1H4MH91_9MICO</name>
<evidence type="ECO:0000313" key="1">
    <source>
        <dbReference type="EMBL" id="SEB82068.1"/>
    </source>
</evidence>
<sequence>MKRYGPLIAVPGALAVGDPGRHHLRLTPDAVLFRQGAENVGIVAWAQVERILLDVPTTRFRLPGLVSTILLGALTFVTVSDIDADPDDGSISIVIDGEQRTSPLSRHHVGGYWAPTVEGAHRLLQHLIDHPDQRKLLAKPEALVDVAAALARA</sequence>
<reference evidence="2" key="1">
    <citation type="submission" date="2016-10" db="EMBL/GenBank/DDBJ databases">
        <authorList>
            <person name="Varghese N."/>
            <person name="Submissions S."/>
        </authorList>
    </citation>
    <scope>NUCLEOTIDE SEQUENCE [LARGE SCALE GENOMIC DNA]</scope>
    <source>
        <strain evidence="2">DSM 16089</strain>
    </source>
</reference>
<proteinExistence type="predicted"/>
<dbReference type="EMBL" id="FNSQ01000005">
    <property type="protein sequence ID" value="SEB82068.1"/>
    <property type="molecule type" value="Genomic_DNA"/>
</dbReference>